<dbReference type="EMBL" id="BKCP01007515">
    <property type="protein sequence ID" value="GER46276.1"/>
    <property type="molecule type" value="Genomic_DNA"/>
</dbReference>
<organism evidence="1 2">
    <name type="scientific">Striga asiatica</name>
    <name type="common">Asiatic witchweed</name>
    <name type="synonym">Buchnera asiatica</name>
    <dbReference type="NCBI Taxonomy" id="4170"/>
    <lineage>
        <taxon>Eukaryota</taxon>
        <taxon>Viridiplantae</taxon>
        <taxon>Streptophyta</taxon>
        <taxon>Embryophyta</taxon>
        <taxon>Tracheophyta</taxon>
        <taxon>Spermatophyta</taxon>
        <taxon>Magnoliopsida</taxon>
        <taxon>eudicotyledons</taxon>
        <taxon>Gunneridae</taxon>
        <taxon>Pentapetalae</taxon>
        <taxon>asterids</taxon>
        <taxon>lamiids</taxon>
        <taxon>Lamiales</taxon>
        <taxon>Orobanchaceae</taxon>
        <taxon>Buchnereae</taxon>
        <taxon>Striga</taxon>
    </lineage>
</organism>
<accession>A0A5A7QMQ7</accession>
<reference evidence="2" key="1">
    <citation type="journal article" date="2019" name="Curr. Biol.">
        <title>Genome Sequence of Striga asiatica Provides Insight into the Evolution of Plant Parasitism.</title>
        <authorList>
            <person name="Yoshida S."/>
            <person name="Kim S."/>
            <person name="Wafula E.K."/>
            <person name="Tanskanen J."/>
            <person name="Kim Y.M."/>
            <person name="Honaas L."/>
            <person name="Yang Z."/>
            <person name="Spallek T."/>
            <person name="Conn C.E."/>
            <person name="Ichihashi Y."/>
            <person name="Cheong K."/>
            <person name="Cui S."/>
            <person name="Der J.P."/>
            <person name="Gundlach H."/>
            <person name="Jiao Y."/>
            <person name="Hori C."/>
            <person name="Ishida J.K."/>
            <person name="Kasahara H."/>
            <person name="Kiba T."/>
            <person name="Kim M.S."/>
            <person name="Koo N."/>
            <person name="Laohavisit A."/>
            <person name="Lee Y.H."/>
            <person name="Lumba S."/>
            <person name="McCourt P."/>
            <person name="Mortimer J.C."/>
            <person name="Mutuku J.M."/>
            <person name="Nomura T."/>
            <person name="Sasaki-Sekimoto Y."/>
            <person name="Seto Y."/>
            <person name="Wang Y."/>
            <person name="Wakatake T."/>
            <person name="Sakakibara H."/>
            <person name="Demura T."/>
            <person name="Yamaguchi S."/>
            <person name="Yoneyama K."/>
            <person name="Manabe R.I."/>
            <person name="Nelson D.C."/>
            <person name="Schulman A.H."/>
            <person name="Timko M.P."/>
            <person name="dePamphilis C.W."/>
            <person name="Choi D."/>
            <person name="Shirasu K."/>
        </authorList>
    </citation>
    <scope>NUCLEOTIDE SEQUENCE [LARGE SCALE GENOMIC DNA]</scope>
    <source>
        <strain evidence="2">cv. UVA1</strain>
    </source>
</reference>
<gene>
    <name evidence="1" type="ORF">STAS_23303</name>
</gene>
<evidence type="ECO:0000313" key="1">
    <source>
        <dbReference type="EMBL" id="GER46276.1"/>
    </source>
</evidence>
<protein>
    <submittedName>
        <fullName evidence="1">Ferredoxin--NADP reductase 2</fullName>
    </submittedName>
</protein>
<dbReference type="Proteomes" id="UP000325081">
    <property type="component" value="Unassembled WGS sequence"/>
</dbReference>
<evidence type="ECO:0000313" key="2">
    <source>
        <dbReference type="Proteomes" id="UP000325081"/>
    </source>
</evidence>
<dbReference type="AlphaFoldDB" id="A0A5A7QMQ7"/>
<comment type="caution">
    <text evidence="1">The sequence shown here is derived from an EMBL/GenBank/DDBJ whole genome shotgun (WGS) entry which is preliminary data.</text>
</comment>
<proteinExistence type="predicted"/>
<name>A0A5A7QMQ7_STRAF</name>
<keyword evidence="2" id="KW-1185">Reference proteome</keyword>
<sequence length="314" mass="34751">MIDLRSAFLPLSGLETKPKKRLVSLLPNAQFINLLAALGHSRKWPGLLLLPTMPRLLSADLSVRQAVLETRCCKLLHPDCCWSALVRWQGCSTRREGSAFDSRAWSLQPSGTEALRRRFPALGCTISGAWNPPDWCCSPGNPVVEAWCSCRRMARGQSSEVKSRLAVAGGRRSELTGHRSSSRQKSAPIAICLLAVVRELWRERAGCERDGVGHNSTGRWSEETTAGGGSLDGGVVDLRVEVRFSEGTDRIKTDVKGERRDHAQIERFLLGLGVAWAIGPRIDWGLIGLGWRGGWLPHLQSRRKVEEDDEEDGR</sequence>